<dbReference type="InterPro" id="IPR026961">
    <property type="entry name" value="PGG_dom"/>
</dbReference>
<dbReference type="Pfam" id="PF13962">
    <property type="entry name" value="PGG"/>
    <property type="match status" value="1"/>
</dbReference>
<reference evidence="9 10" key="1">
    <citation type="submission" date="2020-12" db="EMBL/GenBank/DDBJ databases">
        <title>Concerted genomic and epigenomic changes stabilize Arabidopsis allopolyploids.</title>
        <authorList>
            <person name="Chen Z."/>
        </authorList>
    </citation>
    <scope>NUCLEOTIDE SEQUENCE [LARGE SCALE GENOMIC DNA]</scope>
    <source>
        <strain evidence="9">As9502</strain>
        <tissue evidence="9">Leaf</tissue>
    </source>
</reference>
<evidence type="ECO:0000256" key="6">
    <source>
        <dbReference type="ARBA" id="ARBA00023136"/>
    </source>
</evidence>
<organism evidence="9 10">
    <name type="scientific">Arabidopsis suecica</name>
    <name type="common">Swedish thale-cress</name>
    <name type="synonym">Cardaminopsis suecica</name>
    <dbReference type="NCBI Taxonomy" id="45249"/>
    <lineage>
        <taxon>Eukaryota</taxon>
        <taxon>Viridiplantae</taxon>
        <taxon>Streptophyta</taxon>
        <taxon>Embryophyta</taxon>
        <taxon>Tracheophyta</taxon>
        <taxon>Spermatophyta</taxon>
        <taxon>Magnoliopsida</taxon>
        <taxon>eudicotyledons</taxon>
        <taxon>Gunneridae</taxon>
        <taxon>Pentapetalae</taxon>
        <taxon>rosids</taxon>
        <taxon>malvids</taxon>
        <taxon>Brassicales</taxon>
        <taxon>Brassicaceae</taxon>
        <taxon>Camelineae</taxon>
        <taxon>Arabidopsis</taxon>
    </lineage>
</organism>
<evidence type="ECO:0000256" key="2">
    <source>
        <dbReference type="ARBA" id="ARBA00022692"/>
    </source>
</evidence>
<evidence type="ECO:0000313" key="10">
    <source>
        <dbReference type="Proteomes" id="UP000694251"/>
    </source>
</evidence>
<gene>
    <name evidence="9" type="ORF">ISN44_As11g027370</name>
</gene>
<keyword evidence="5" id="KW-0040">ANK repeat</keyword>
<keyword evidence="4 7" id="KW-1133">Transmembrane helix</keyword>
<dbReference type="EMBL" id="JAEFBJ010000011">
    <property type="protein sequence ID" value="KAG7556742.1"/>
    <property type="molecule type" value="Genomic_DNA"/>
</dbReference>
<keyword evidence="2 7" id="KW-0812">Transmembrane</keyword>
<feature type="transmembrane region" description="Helical" evidence="7">
    <location>
        <begin position="104"/>
        <end position="125"/>
    </location>
</feature>
<evidence type="ECO:0000256" key="7">
    <source>
        <dbReference type="SAM" id="Phobius"/>
    </source>
</evidence>
<comment type="subcellular location">
    <subcellularLocation>
        <location evidence="1">Membrane</location>
        <topology evidence="1">Multi-pass membrane protein</topology>
    </subcellularLocation>
</comment>
<accession>A0A8T1ZCM8</accession>
<comment type="caution">
    <text evidence="9">The sequence shown here is derived from an EMBL/GenBank/DDBJ whole genome shotgun (WGS) entry which is preliminary data.</text>
</comment>
<evidence type="ECO:0000256" key="3">
    <source>
        <dbReference type="ARBA" id="ARBA00022737"/>
    </source>
</evidence>
<dbReference type="AlphaFoldDB" id="A0A8T1ZCM8"/>
<name>A0A8T1ZCM8_ARASU</name>
<dbReference type="OrthoDB" id="598775at2759"/>
<feature type="transmembrane region" description="Helical" evidence="7">
    <location>
        <begin position="146"/>
        <end position="169"/>
    </location>
</feature>
<keyword evidence="3" id="KW-0677">Repeat</keyword>
<protein>
    <submittedName>
        <fullName evidence="9">Ankyrin repeat-containing domain</fullName>
    </submittedName>
</protein>
<feature type="transmembrane region" description="Helical" evidence="7">
    <location>
        <begin position="189"/>
        <end position="209"/>
    </location>
</feature>
<feature type="transmembrane region" description="Helical" evidence="7">
    <location>
        <begin position="221"/>
        <end position="251"/>
    </location>
</feature>
<dbReference type="Proteomes" id="UP000694251">
    <property type="component" value="Chromosome 11"/>
</dbReference>
<sequence length="284" mass="31346">MINEQDVNGNTPLHLATIRRQATIVTAFFCLGVGNLCLENNVGQTAMDIAETNLQSSYKFSERLILLALTWAQKPMFVPFVPRIGNRSAPTATNPDANTYKKLVNTLLVVTTLLVTVTLATAFTIPGGYNSTGENIGMATLAKKTTFQVFIICNTLAMGASVVALVFLLLAQLGDINRVATFVEFALNYLMIALCAMPISFTTGVVLVVSHIPKLSKTIMIIAAVLLSPIPVLLFPFYLQYIVFLLIYVPYRYVKDYFLHQMYLALYILHGVSEPVLRSNRIIV</sequence>
<proteinExistence type="predicted"/>
<dbReference type="PANTHER" id="PTHR24186:SF46">
    <property type="entry name" value="PROTEIN ACCELERATED CELL DEATH 6-LIKE"/>
    <property type="match status" value="1"/>
</dbReference>
<dbReference type="GO" id="GO:0005886">
    <property type="term" value="C:plasma membrane"/>
    <property type="evidence" value="ECO:0007669"/>
    <property type="project" value="TreeGrafter"/>
</dbReference>
<evidence type="ECO:0000256" key="5">
    <source>
        <dbReference type="ARBA" id="ARBA00023043"/>
    </source>
</evidence>
<dbReference type="PANTHER" id="PTHR24186">
    <property type="entry name" value="PROTEIN PHOSPHATASE 1 REGULATORY SUBUNIT"/>
    <property type="match status" value="1"/>
</dbReference>
<keyword evidence="6 7" id="KW-0472">Membrane</keyword>
<evidence type="ECO:0000256" key="4">
    <source>
        <dbReference type="ARBA" id="ARBA00022989"/>
    </source>
</evidence>
<evidence type="ECO:0000313" key="9">
    <source>
        <dbReference type="EMBL" id="KAG7556742.1"/>
    </source>
</evidence>
<feature type="domain" description="PGG" evidence="8">
    <location>
        <begin position="99"/>
        <end position="207"/>
    </location>
</feature>
<keyword evidence="10" id="KW-1185">Reference proteome</keyword>
<evidence type="ECO:0000259" key="8">
    <source>
        <dbReference type="Pfam" id="PF13962"/>
    </source>
</evidence>
<evidence type="ECO:0000256" key="1">
    <source>
        <dbReference type="ARBA" id="ARBA00004141"/>
    </source>
</evidence>